<dbReference type="InterPro" id="IPR029068">
    <property type="entry name" value="Glyas_Bleomycin-R_OHBP_Dase"/>
</dbReference>
<dbReference type="AlphaFoldDB" id="U5S9R4"/>
<organism evidence="6 7">
    <name type="scientific">Carnobacterium inhibens subsp. gilichinskyi</name>
    <dbReference type="NCBI Taxonomy" id="1266845"/>
    <lineage>
        <taxon>Bacteria</taxon>
        <taxon>Bacillati</taxon>
        <taxon>Bacillota</taxon>
        <taxon>Bacilli</taxon>
        <taxon>Lactobacillales</taxon>
        <taxon>Carnobacteriaceae</taxon>
        <taxon>Carnobacterium</taxon>
    </lineage>
</organism>
<dbReference type="eggNOG" id="COG0346">
    <property type="taxonomic scope" value="Bacteria"/>
</dbReference>
<proteinExistence type="predicted"/>
<keyword evidence="6" id="KW-0456">Lyase</keyword>
<dbReference type="Gene3D" id="3.10.180.10">
    <property type="entry name" value="2,3-Dihydroxybiphenyl 1,2-Dioxygenase, domain 1"/>
    <property type="match status" value="1"/>
</dbReference>
<protein>
    <recommendedName>
        <fullName evidence="2">Aldoketomutase</fullName>
    </recommendedName>
    <alternativeName>
        <fullName evidence="1">Ketone-aldehyde mutase</fullName>
    </alternativeName>
    <alternativeName>
        <fullName evidence="3">Methylglyoxalase</fullName>
    </alternativeName>
    <alternativeName>
        <fullName evidence="4">S-D-lactoylglutathione methylglyoxal lyase</fullName>
    </alternativeName>
</protein>
<name>U5S9R4_9LACT</name>
<dbReference type="PANTHER" id="PTHR46036:SF5">
    <property type="entry name" value="LACTOYLGLUTATHIONE LYASE"/>
    <property type="match status" value="1"/>
</dbReference>
<dbReference type="GO" id="GO:0019243">
    <property type="term" value="P:methylglyoxal catabolic process to D-lactate via S-lactoyl-glutathione"/>
    <property type="evidence" value="ECO:0007669"/>
    <property type="project" value="TreeGrafter"/>
</dbReference>
<dbReference type="PANTHER" id="PTHR46036">
    <property type="entry name" value="LACTOYLGLUTATHIONE LYASE"/>
    <property type="match status" value="1"/>
</dbReference>
<dbReference type="STRING" id="1266845.Q783_00165"/>
<dbReference type="PATRIC" id="fig|1266845.5.peg.31"/>
<evidence type="ECO:0000256" key="3">
    <source>
        <dbReference type="ARBA" id="ARBA00032460"/>
    </source>
</evidence>
<evidence type="ECO:0000256" key="2">
    <source>
        <dbReference type="ARBA" id="ARBA00030892"/>
    </source>
</evidence>
<feature type="domain" description="VOC" evidence="5">
    <location>
        <begin position="10"/>
        <end position="131"/>
    </location>
</feature>
<reference evidence="6 7" key="1">
    <citation type="journal article" date="2013" name="Genome Announc.">
        <title>Complete Genome Sequence of Carnobacterium gilichinskyi Strain WN1359T (DSM 27470T).</title>
        <authorList>
            <person name="Leonard M.T."/>
            <person name="Panayotova N."/>
            <person name="Farmerie W.G."/>
            <person name="Triplett E.W."/>
            <person name="Nicholson W.L."/>
        </authorList>
    </citation>
    <scope>NUCLEOTIDE SEQUENCE [LARGE SCALE GENOMIC DNA]</scope>
    <source>
        <strain evidence="6 7">WN1359</strain>
    </source>
</reference>
<dbReference type="InterPro" id="IPR037523">
    <property type="entry name" value="VOC_core"/>
</dbReference>
<evidence type="ECO:0000313" key="6">
    <source>
        <dbReference type="EMBL" id="AGY80808.1"/>
    </source>
</evidence>
<evidence type="ECO:0000256" key="1">
    <source>
        <dbReference type="ARBA" id="ARBA00030291"/>
    </source>
</evidence>
<evidence type="ECO:0000256" key="4">
    <source>
        <dbReference type="ARBA" id="ARBA00033298"/>
    </source>
</evidence>
<dbReference type="InterPro" id="IPR004360">
    <property type="entry name" value="Glyas_Fos-R_dOase_dom"/>
</dbReference>
<dbReference type="SUPFAM" id="SSF54593">
    <property type="entry name" value="Glyoxalase/Bleomycin resistance protein/Dihydroxybiphenyl dioxygenase"/>
    <property type="match status" value="1"/>
</dbReference>
<accession>U5S9R4</accession>
<dbReference type="EMBL" id="CP006812">
    <property type="protein sequence ID" value="AGY80808.1"/>
    <property type="molecule type" value="Genomic_DNA"/>
</dbReference>
<dbReference type="GO" id="GO:0004462">
    <property type="term" value="F:lactoylglutathione lyase activity"/>
    <property type="evidence" value="ECO:0007669"/>
    <property type="project" value="TreeGrafter"/>
</dbReference>
<dbReference type="PROSITE" id="PS51819">
    <property type="entry name" value="VOC"/>
    <property type="match status" value="1"/>
</dbReference>
<dbReference type="Proteomes" id="UP000017469">
    <property type="component" value="Chromosome"/>
</dbReference>
<evidence type="ECO:0000259" key="5">
    <source>
        <dbReference type="PROSITE" id="PS51819"/>
    </source>
</evidence>
<dbReference type="Pfam" id="PF00903">
    <property type="entry name" value="Glyoxalase"/>
    <property type="match status" value="1"/>
</dbReference>
<dbReference type="HOGENOM" id="CLU_046006_8_4_9"/>
<dbReference type="KEGG" id="caw:Q783_00165"/>
<dbReference type="GO" id="GO:0005737">
    <property type="term" value="C:cytoplasm"/>
    <property type="evidence" value="ECO:0007669"/>
    <property type="project" value="TreeGrafter"/>
</dbReference>
<sequence>MEDDIIMKQELIEICLRVRDIEATLDFYTNLFDFEIASRREFPEDKFDLVYLNSPGSSVQIELTYNYDAEPYNVGDGFSHLGVTVSDLEKMHEVCKSSAYQTGDLRGLSGGTPSYFFVTDPDGYRIEVKRAK</sequence>
<gene>
    <name evidence="6" type="ORF">Q783_00165</name>
</gene>
<evidence type="ECO:0000313" key="7">
    <source>
        <dbReference type="Proteomes" id="UP000017469"/>
    </source>
</evidence>